<protein>
    <submittedName>
        <fullName evidence="8">Putative DNA repair protein</fullName>
    </submittedName>
</protein>
<evidence type="ECO:0000256" key="5">
    <source>
        <dbReference type="ARBA" id="ARBA00023049"/>
    </source>
</evidence>
<reference evidence="8 9" key="1">
    <citation type="journal article" date="2009" name="J. Bacteriol.">
        <title>Complete genome sequence of Robiginitalea biformata HTCC2501.</title>
        <authorList>
            <person name="Oh H.M."/>
            <person name="Giovannoni S.J."/>
            <person name="Lee K."/>
            <person name="Ferriera S."/>
            <person name="Johnson J."/>
            <person name="Cho J.C."/>
        </authorList>
    </citation>
    <scope>NUCLEOTIDE SEQUENCE [LARGE SCALE GENOMIC DNA]</scope>
    <source>
        <strain evidence="9">ATCC BAA-864 / HTCC2501 / KCTC 12146</strain>
    </source>
</reference>
<dbReference type="GO" id="GO:0046872">
    <property type="term" value="F:metal ion binding"/>
    <property type="evidence" value="ECO:0007669"/>
    <property type="project" value="UniProtKB-KW"/>
</dbReference>
<dbReference type="GO" id="GO:0006508">
    <property type="term" value="P:proteolysis"/>
    <property type="evidence" value="ECO:0007669"/>
    <property type="project" value="UniProtKB-KW"/>
</dbReference>
<evidence type="ECO:0000313" key="9">
    <source>
        <dbReference type="Proteomes" id="UP000009049"/>
    </source>
</evidence>
<dbReference type="PANTHER" id="PTHR30471:SF3">
    <property type="entry name" value="UPF0758 PROTEIN YEES-RELATED"/>
    <property type="match status" value="1"/>
</dbReference>
<gene>
    <name evidence="8" type="ordered locus">RB2501_09780</name>
</gene>
<dbReference type="CDD" id="cd08071">
    <property type="entry name" value="MPN_DUF2466"/>
    <property type="match status" value="1"/>
</dbReference>
<keyword evidence="1" id="KW-0645">Protease</keyword>
<dbReference type="InterPro" id="IPR025657">
    <property type="entry name" value="RadC_JAB"/>
</dbReference>
<keyword evidence="4" id="KW-0862">Zinc</keyword>
<dbReference type="PROSITE" id="PS50249">
    <property type="entry name" value="MPN"/>
    <property type="match status" value="1"/>
</dbReference>
<dbReference type="PROSITE" id="PS01302">
    <property type="entry name" value="UPF0758"/>
    <property type="match status" value="1"/>
</dbReference>
<dbReference type="InterPro" id="IPR020891">
    <property type="entry name" value="UPF0758_CS"/>
</dbReference>
<dbReference type="EMBL" id="CP001712">
    <property type="protein sequence ID" value="EAR17184.1"/>
    <property type="molecule type" value="Genomic_DNA"/>
</dbReference>
<dbReference type="InterPro" id="IPR037518">
    <property type="entry name" value="MPN"/>
</dbReference>
<evidence type="ECO:0000259" key="7">
    <source>
        <dbReference type="PROSITE" id="PS50249"/>
    </source>
</evidence>
<dbReference type="NCBIfam" id="TIGR00608">
    <property type="entry name" value="radc"/>
    <property type="match status" value="1"/>
</dbReference>
<dbReference type="HOGENOM" id="CLU_073529_0_2_10"/>
<dbReference type="PANTHER" id="PTHR30471">
    <property type="entry name" value="DNA REPAIR PROTEIN RADC"/>
    <property type="match status" value="1"/>
</dbReference>
<dbReference type="Gene3D" id="3.40.140.10">
    <property type="entry name" value="Cytidine Deaminase, domain 2"/>
    <property type="match status" value="1"/>
</dbReference>
<evidence type="ECO:0000256" key="4">
    <source>
        <dbReference type="ARBA" id="ARBA00022833"/>
    </source>
</evidence>
<evidence type="ECO:0000256" key="3">
    <source>
        <dbReference type="ARBA" id="ARBA00022801"/>
    </source>
</evidence>
<sequence>MRFQIVIYFYMPELKPNESIPCWSPGERPRERLLDAGVTALSDAELLAVLLGSGTRGETALALARRILGNAGGSLSGLERISVEGLRSFSGVGPAKAAAIAAALEVARRLANGPGLKRIRIRESADAFRMLQPVLARLDHEEFWVLYLNNANGVLSRFQLSKGGLTGTLVDVRLLLRKALELHAVSLVLAHNHPSGNLQPSKADRQITRKIEKAARSMDIRVLDHLILGGTAYFSFADEQLL</sequence>
<dbReference type="STRING" id="313596.RB2501_09780"/>
<keyword evidence="5" id="KW-0482">Metalloprotease</keyword>
<proteinExistence type="inferred from homology"/>
<dbReference type="SUPFAM" id="SSF47781">
    <property type="entry name" value="RuvA domain 2-like"/>
    <property type="match status" value="1"/>
</dbReference>
<comment type="similarity">
    <text evidence="6">Belongs to the UPF0758 family.</text>
</comment>
<keyword evidence="2" id="KW-0479">Metal-binding</keyword>
<dbReference type="Pfam" id="PF04002">
    <property type="entry name" value="RadC"/>
    <property type="match status" value="1"/>
</dbReference>
<dbReference type="NCBIfam" id="NF000642">
    <property type="entry name" value="PRK00024.1"/>
    <property type="match status" value="1"/>
</dbReference>
<organism evidence="8 9">
    <name type="scientific">Robiginitalea biformata (strain ATCC BAA-864 / DSM 15991 / KCTC 12146 / HTCC2501)</name>
    <dbReference type="NCBI Taxonomy" id="313596"/>
    <lineage>
        <taxon>Bacteria</taxon>
        <taxon>Pseudomonadati</taxon>
        <taxon>Bacteroidota</taxon>
        <taxon>Flavobacteriia</taxon>
        <taxon>Flavobacteriales</taxon>
        <taxon>Flavobacteriaceae</taxon>
        <taxon>Robiginitalea</taxon>
    </lineage>
</organism>
<evidence type="ECO:0000256" key="6">
    <source>
        <dbReference type="RuleBase" id="RU003797"/>
    </source>
</evidence>
<dbReference type="AlphaFoldDB" id="A4CJS6"/>
<dbReference type="Pfam" id="PF20582">
    <property type="entry name" value="UPF0758_N"/>
    <property type="match status" value="1"/>
</dbReference>
<dbReference type="InterPro" id="IPR010994">
    <property type="entry name" value="RuvA_2-like"/>
</dbReference>
<evidence type="ECO:0000256" key="2">
    <source>
        <dbReference type="ARBA" id="ARBA00022723"/>
    </source>
</evidence>
<dbReference type="InterPro" id="IPR046778">
    <property type="entry name" value="UPF0758_N"/>
</dbReference>
<dbReference type="eggNOG" id="COG2003">
    <property type="taxonomic scope" value="Bacteria"/>
</dbReference>
<name>A4CJS6_ROBBH</name>
<accession>A4CJS6</accession>
<dbReference type="KEGG" id="rbi:RB2501_09780"/>
<evidence type="ECO:0000313" key="8">
    <source>
        <dbReference type="EMBL" id="EAR17184.1"/>
    </source>
</evidence>
<keyword evidence="9" id="KW-1185">Reference proteome</keyword>
<evidence type="ECO:0000256" key="1">
    <source>
        <dbReference type="ARBA" id="ARBA00022670"/>
    </source>
</evidence>
<dbReference type="GO" id="GO:0008237">
    <property type="term" value="F:metallopeptidase activity"/>
    <property type="evidence" value="ECO:0007669"/>
    <property type="project" value="UniProtKB-KW"/>
</dbReference>
<dbReference type="InterPro" id="IPR001405">
    <property type="entry name" value="UPF0758"/>
</dbReference>
<dbReference type="Proteomes" id="UP000009049">
    <property type="component" value="Chromosome"/>
</dbReference>
<feature type="domain" description="MPN" evidence="7">
    <location>
        <begin position="120"/>
        <end position="242"/>
    </location>
</feature>
<keyword evidence="3" id="KW-0378">Hydrolase</keyword>